<name>M1DMY9_SOLTU</name>
<evidence type="ECO:0000313" key="4">
    <source>
        <dbReference type="EnsemblPlants" id="PGSC0003DMT400091587"/>
    </source>
</evidence>
<dbReference type="InterPro" id="IPR000719">
    <property type="entry name" value="Prot_kinase_dom"/>
</dbReference>
<dbReference type="EnsemblPlants" id="PGSC0003DMT400091587">
    <property type="protein sequence ID" value="PGSC0003DMT400091587"/>
    <property type="gene ID" value="PGSC0003DMG400041158"/>
</dbReference>
<dbReference type="OrthoDB" id="543442at2759"/>
<dbReference type="PaxDb" id="4113-PGSC0003DMT400091587"/>
<keyword evidence="1" id="KW-0547">Nucleotide-binding</keyword>
<dbReference type="PANTHER" id="PTHR27007">
    <property type="match status" value="1"/>
</dbReference>
<organism evidence="4 5">
    <name type="scientific">Solanum tuberosum</name>
    <name type="common">Potato</name>
    <dbReference type="NCBI Taxonomy" id="4113"/>
    <lineage>
        <taxon>Eukaryota</taxon>
        <taxon>Viridiplantae</taxon>
        <taxon>Streptophyta</taxon>
        <taxon>Embryophyta</taxon>
        <taxon>Tracheophyta</taxon>
        <taxon>Spermatophyta</taxon>
        <taxon>Magnoliopsida</taxon>
        <taxon>eudicotyledons</taxon>
        <taxon>Gunneridae</taxon>
        <taxon>Pentapetalae</taxon>
        <taxon>asterids</taxon>
        <taxon>lamiids</taxon>
        <taxon>Solanales</taxon>
        <taxon>Solanaceae</taxon>
        <taxon>Solanoideae</taxon>
        <taxon>Solaneae</taxon>
        <taxon>Solanum</taxon>
    </lineage>
</organism>
<protein>
    <submittedName>
        <fullName evidence="4">Resistance protein candidate</fullName>
    </submittedName>
</protein>
<dbReference type="AlphaFoldDB" id="M1DMY9"/>
<dbReference type="GO" id="GO:0004672">
    <property type="term" value="F:protein kinase activity"/>
    <property type="evidence" value="ECO:0007669"/>
    <property type="project" value="InterPro"/>
</dbReference>
<keyword evidence="2" id="KW-0067">ATP-binding</keyword>
<dbReference type="GO" id="GO:0005524">
    <property type="term" value="F:ATP binding"/>
    <property type="evidence" value="ECO:0007669"/>
    <property type="project" value="UniProtKB-KW"/>
</dbReference>
<sequence length="131" mass="14094">MRKVLQNPGACHWLRTSPAAAPLLQCPPTTAGTAALQMYIVDLSCGTKTLWTRDINVTDLESVAGRDIKASNVLLDGELNSRLGDFGLARLYGHGIDPDRELDNHIYVGIDINGRLKSAIPKPAMGNPSIS</sequence>
<dbReference type="Gramene" id="PGSC0003DMT400091587">
    <property type="protein sequence ID" value="PGSC0003DMT400091587"/>
    <property type="gene ID" value="PGSC0003DMG400041158"/>
</dbReference>
<keyword evidence="5" id="KW-1185">Reference proteome</keyword>
<dbReference type="InterPro" id="IPR011009">
    <property type="entry name" value="Kinase-like_dom_sf"/>
</dbReference>
<dbReference type="InterPro" id="IPR050528">
    <property type="entry name" value="L-type_Lectin-RKs"/>
</dbReference>
<dbReference type="InParanoid" id="M1DMY9"/>
<dbReference type="Gene3D" id="1.10.510.10">
    <property type="entry name" value="Transferase(Phosphotransferase) domain 1"/>
    <property type="match status" value="1"/>
</dbReference>
<feature type="domain" description="Protein kinase" evidence="3">
    <location>
        <begin position="1"/>
        <end position="131"/>
    </location>
</feature>
<evidence type="ECO:0000313" key="5">
    <source>
        <dbReference type="Proteomes" id="UP000011115"/>
    </source>
</evidence>
<dbReference type="SUPFAM" id="SSF56112">
    <property type="entry name" value="Protein kinase-like (PK-like)"/>
    <property type="match status" value="1"/>
</dbReference>
<dbReference type="PROSITE" id="PS50011">
    <property type="entry name" value="PROTEIN_KINASE_DOM"/>
    <property type="match status" value="1"/>
</dbReference>
<reference evidence="5" key="1">
    <citation type="journal article" date="2011" name="Nature">
        <title>Genome sequence and analysis of the tuber crop potato.</title>
        <authorList>
            <consortium name="The Potato Genome Sequencing Consortium"/>
        </authorList>
    </citation>
    <scope>NUCLEOTIDE SEQUENCE [LARGE SCALE GENOMIC DNA]</scope>
    <source>
        <strain evidence="5">cv. DM1-3 516 R44</strain>
    </source>
</reference>
<proteinExistence type="predicted"/>
<evidence type="ECO:0000256" key="1">
    <source>
        <dbReference type="ARBA" id="ARBA00022741"/>
    </source>
</evidence>
<accession>M1DMY9</accession>
<evidence type="ECO:0000256" key="2">
    <source>
        <dbReference type="ARBA" id="ARBA00022840"/>
    </source>
</evidence>
<dbReference type="HOGENOM" id="CLU_1931283_0_0_1"/>
<dbReference type="Proteomes" id="UP000011115">
    <property type="component" value="Unassembled WGS sequence"/>
</dbReference>
<reference evidence="4" key="2">
    <citation type="submission" date="2015-06" db="UniProtKB">
        <authorList>
            <consortium name="EnsemblPlants"/>
        </authorList>
    </citation>
    <scope>IDENTIFICATION</scope>
    <source>
        <strain evidence="4">DM1-3 516 R44</strain>
    </source>
</reference>
<evidence type="ECO:0000259" key="3">
    <source>
        <dbReference type="PROSITE" id="PS50011"/>
    </source>
</evidence>